<name>A0ABX7BGS6_9PROT</name>
<protein>
    <recommendedName>
        <fullName evidence="1">DUF6950 domain-containing protein</fullName>
    </recommendedName>
</protein>
<feature type="domain" description="DUF6950" evidence="1">
    <location>
        <begin position="2"/>
        <end position="97"/>
    </location>
</feature>
<proteinExistence type="predicted"/>
<keyword evidence="3" id="KW-1185">Reference proteome</keyword>
<organism evidence="2 3">
    <name type="scientific">Skermanella cutis</name>
    <dbReference type="NCBI Taxonomy" id="2775420"/>
    <lineage>
        <taxon>Bacteria</taxon>
        <taxon>Pseudomonadati</taxon>
        <taxon>Pseudomonadota</taxon>
        <taxon>Alphaproteobacteria</taxon>
        <taxon>Rhodospirillales</taxon>
        <taxon>Azospirillaceae</taxon>
        <taxon>Skermanella</taxon>
    </lineage>
</organism>
<evidence type="ECO:0000259" key="1">
    <source>
        <dbReference type="Pfam" id="PF22262"/>
    </source>
</evidence>
<evidence type="ECO:0000313" key="3">
    <source>
        <dbReference type="Proteomes" id="UP000595197"/>
    </source>
</evidence>
<sequence length="97" mass="10093">MGSNPIGHLQGRYTTAIGSLRVLRREFGTTSISDAITQVMGEPVPVPMAGRGDLALVDLDGTQCVGTVDLSGERVAAIGLYGLEYVTLSAATAAWKV</sequence>
<gene>
    <name evidence="2" type="ORF">IGS68_33655</name>
</gene>
<geneLocation type="plasmid" evidence="2 3">
    <name>pTT6-2</name>
</geneLocation>
<dbReference type="EMBL" id="CP067422">
    <property type="protein sequence ID" value="QQP93569.1"/>
    <property type="molecule type" value="Genomic_DNA"/>
</dbReference>
<keyword evidence="2" id="KW-0614">Plasmid</keyword>
<dbReference type="Proteomes" id="UP000595197">
    <property type="component" value="Plasmid pTT6-2"/>
</dbReference>
<dbReference type="Pfam" id="PF22262">
    <property type="entry name" value="DUF6950"/>
    <property type="match status" value="1"/>
</dbReference>
<evidence type="ECO:0000313" key="2">
    <source>
        <dbReference type="EMBL" id="QQP93569.1"/>
    </source>
</evidence>
<reference evidence="2" key="1">
    <citation type="submission" date="2021-02" db="EMBL/GenBank/DDBJ databases">
        <title>Skermanella TT6 skin isolate.</title>
        <authorList>
            <person name="Lee K."/>
            <person name="Ganzorig M."/>
        </authorList>
    </citation>
    <scope>NUCLEOTIDE SEQUENCE</scope>
    <source>
        <strain evidence="2">TT6</strain>
    </source>
</reference>
<dbReference type="InterPro" id="IPR053802">
    <property type="entry name" value="DUF6950"/>
</dbReference>
<accession>A0ABX7BGS6</accession>